<evidence type="ECO:0000256" key="2">
    <source>
        <dbReference type="ARBA" id="ARBA00022692"/>
    </source>
</evidence>
<keyword evidence="2 6" id="KW-0812">Transmembrane</keyword>
<feature type="compositionally biased region" description="Basic and acidic residues" evidence="5">
    <location>
        <begin position="511"/>
        <end position="522"/>
    </location>
</feature>
<keyword evidence="4 6" id="KW-0472">Membrane</keyword>
<keyword evidence="3 6" id="KW-1133">Transmembrane helix</keyword>
<name>A0A9Q0RI56_ANAIG</name>
<sequence length="602" mass="68525">MTSSTESISTNSQNWVGIELSGIDTTDFEEITSENADKFRRMVEKEENENLNLNLNSNQNLNLNENQNENQNENRNENQNENRNENQNENQNENRNENDLDGFKDINFEEEYTDFYYFNKKFSSKKKSQNGSLSQSIFNLANTIIGAGSLSIPFAFKASGAILGTLLLVFSGLLAVYSMYLLAQISEFSNVFGYSELAKKAYKKVGSKFVVFCVFLLTLGASAGYFCFIGDLSSSIMGHYLDTKKTFLKDRRFLILVVVVLVCFPLTFFDNIVKLSLTSLISLLAVFYVGIQTVIKSSIYLHKNGINHQKIVYFNLKSDLFLAIPIFSISFICQINFFPILDRLANPTKKRKRFVILDSVGSSAFFYFFIGLFGYLNFYDETQGNVLLNYGNDPASIIAKFAMLITIIFSTPIIFFACKISFYQLFFSEQHPRKWKKIISILIPFFIALFIGIFVPDVVPIFGFTGALSGNIIVYLLPALFFLKLRHDIIYKHVPIGDDSNEIEENNGKNAMKDEGFDDQNHERKKSSSSISTFNETTNSNENLVLNQKTKEDEIVPTFMETLFLSRNNFIISIGPILLILYSVVSTVFCVRQSLIELKKSF</sequence>
<evidence type="ECO:0000256" key="5">
    <source>
        <dbReference type="SAM" id="MobiDB-lite"/>
    </source>
</evidence>
<evidence type="ECO:0000313" key="9">
    <source>
        <dbReference type="Proteomes" id="UP001149090"/>
    </source>
</evidence>
<feature type="transmembrane region" description="Helical" evidence="6">
    <location>
        <begin position="438"/>
        <end position="455"/>
    </location>
</feature>
<comment type="caution">
    <text evidence="8">The sequence shown here is derived from an EMBL/GenBank/DDBJ whole genome shotgun (WGS) entry which is preliminary data.</text>
</comment>
<dbReference type="PANTHER" id="PTHR22950">
    <property type="entry name" value="AMINO ACID TRANSPORTER"/>
    <property type="match status" value="1"/>
</dbReference>
<reference evidence="8" key="1">
    <citation type="submission" date="2022-10" db="EMBL/GenBank/DDBJ databases">
        <title>Novel sulphate-reducing endosymbionts in the free-living metamonad Anaeramoeba.</title>
        <authorList>
            <person name="Jerlstrom-Hultqvist J."/>
            <person name="Cepicka I."/>
            <person name="Gallot-Lavallee L."/>
            <person name="Salas-Leiva D."/>
            <person name="Curtis B.A."/>
            <person name="Zahonova K."/>
            <person name="Pipaliya S."/>
            <person name="Dacks J."/>
            <person name="Roger A.J."/>
        </authorList>
    </citation>
    <scope>NUCLEOTIDE SEQUENCE</scope>
    <source>
        <strain evidence="8">BMAN</strain>
    </source>
</reference>
<evidence type="ECO:0000256" key="4">
    <source>
        <dbReference type="ARBA" id="ARBA00023136"/>
    </source>
</evidence>
<dbReference type="PANTHER" id="PTHR22950:SF702">
    <property type="entry name" value="AMINO ACID TRANSPORTER PROTEIN"/>
    <property type="match status" value="1"/>
</dbReference>
<feature type="region of interest" description="Disordered" evidence="5">
    <location>
        <begin position="502"/>
        <end position="536"/>
    </location>
</feature>
<dbReference type="GO" id="GO:0015179">
    <property type="term" value="F:L-amino acid transmembrane transporter activity"/>
    <property type="evidence" value="ECO:0007669"/>
    <property type="project" value="TreeGrafter"/>
</dbReference>
<feature type="transmembrane region" description="Helical" evidence="6">
    <location>
        <begin position="354"/>
        <end position="377"/>
    </location>
</feature>
<dbReference type="Proteomes" id="UP001149090">
    <property type="component" value="Unassembled WGS sequence"/>
</dbReference>
<dbReference type="AlphaFoldDB" id="A0A9Q0RI56"/>
<dbReference type="EMBL" id="JAPDFW010000033">
    <property type="protein sequence ID" value="KAJ5079439.1"/>
    <property type="molecule type" value="Genomic_DNA"/>
</dbReference>
<gene>
    <name evidence="8" type="ORF">M0811_04460</name>
</gene>
<evidence type="ECO:0000259" key="7">
    <source>
        <dbReference type="Pfam" id="PF01490"/>
    </source>
</evidence>
<feature type="region of interest" description="Disordered" evidence="5">
    <location>
        <begin position="53"/>
        <end position="101"/>
    </location>
</feature>
<feature type="transmembrane region" description="Helical" evidence="6">
    <location>
        <begin position="209"/>
        <end position="233"/>
    </location>
</feature>
<feature type="transmembrane region" description="Helical" evidence="6">
    <location>
        <begin position="136"/>
        <end position="156"/>
    </location>
</feature>
<organism evidence="8 9">
    <name type="scientific">Anaeramoeba ignava</name>
    <name type="common">Anaerobic marine amoeba</name>
    <dbReference type="NCBI Taxonomy" id="1746090"/>
    <lineage>
        <taxon>Eukaryota</taxon>
        <taxon>Metamonada</taxon>
        <taxon>Anaeramoebidae</taxon>
        <taxon>Anaeramoeba</taxon>
    </lineage>
</organism>
<feature type="domain" description="Amino acid transporter transmembrane" evidence="7">
    <location>
        <begin position="130"/>
        <end position="486"/>
    </location>
</feature>
<feature type="compositionally biased region" description="Basic and acidic residues" evidence="5">
    <location>
        <begin position="72"/>
        <end position="101"/>
    </location>
</feature>
<feature type="transmembrane region" description="Helical" evidence="6">
    <location>
        <begin position="461"/>
        <end position="483"/>
    </location>
</feature>
<evidence type="ECO:0000256" key="3">
    <source>
        <dbReference type="ARBA" id="ARBA00022989"/>
    </source>
</evidence>
<feature type="transmembrane region" description="Helical" evidence="6">
    <location>
        <begin position="570"/>
        <end position="589"/>
    </location>
</feature>
<evidence type="ECO:0000256" key="6">
    <source>
        <dbReference type="SAM" id="Phobius"/>
    </source>
</evidence>
<evidence type="ECO:0000313" key="8">
    <source>
        <dbReference type="EMBL" id="KAJ5079439.1"/>
    </source>
</evidence>
<dbReference type="OMA" id="IMFESIF"/>
<accession>A0A9Q0RI56</accession>
<feature type="transmembrane region" description="Helical" evidence="6">
    <location>
        <begin position="320"/>
        <end position="342"/>
    </location>
</feature>
<dbReference type="InterPro" id="IPR013057">
    <property type="entry name" value="AA_transpt_TM"/>
</dbReference>
<keyword evidence="9" id="KW-1185">Reference proteome</keyword>
<dbReference type="GO" id="GO:0016020">
    <property type="term" value="C:membrane"/>
    <property type="evidence" value="ECO:0007669"/>
    <property type="project" value="UniProtKB-SubCell"/>
</dbReference>
<comment type="subcellular location">
    <subcellularLocation>
        <location evidence="1">Membrane</location>
        <topology evidence="1">Multi-pass membrane protein</topology>
    </subcellularLocation>
</comment>
<dbReference type="Pfam" id="PF01490">
    <property type="entry name" value="Aa_trans"/>
    <property type="match status" value="1"/>
</dbReference>
<feature type="transmembrane region" description="Helical" evidence="6">
    <location>
        <begin position="162"/>
        <end position="183"/>
    </location>
</feature>
<feature type="transmembrane region" description="Helical" evidence="6">
    <location>
        <begin position="280"/>
        <end position="300"/>
    </location>
</feature>
<proteinExistence type="predicted"/>
<feature type="compositionally biased region" description="Low complexity" evidence="5">
    <location>
        <begin position="53"/>
        <end position="71"/>
    </location>
</feature>
<dbReference type="OrthoDB" id="28609at2759"/>
<evidence type="ECO:0000256" key="1">
    <source>
        <dbReference type="ARBA" id="ARBA00004141"/>
    </source>
</evidence>
<feature type="transmembrane region" description="Helical" evidence="6">
    <location>
        <begin position="397"/>
        <end position="417"/>
    </location>
</feature>
<protein>
    <submittedName>
        <fullName evidence="8">Amino acid transporter</fullName>
    </submittedName>
</protein>
<feature type="transmembrane region" description="Helical" evidence="6">
    <location>
        <begin position="253"/>
        <end position="273"/>
    </location>
</feature>